<dbReference type="SMART" id="SM00448">
    <property type="entry name" value="REC"/>
    <property type="match status" value="1"/>
</dbReference>
<sequence length="122" mass="13320">MRMGRILVVEDDHAICALITDILQDAGFETRCVQTDREAYAVIPSLPTIEALILDVNLGSGTTGFDVARFARQVIPELPVIYVSGEASQTNFSAFGVPDSDFVEKPFTPDELLTTLRSRMAA</sequence>
<dbReference type="GO" id="GO:0000160">
    <property type="term" value="P:phosphorelay signal transduction system"/>
    <property type="evidence" value="ECO:0007669"/>
    <property type="project" value="InterPro"/>
</dbReference>
<gene>
    <name evidence="4" type="ORF">DJ021_17760</name>
</gene>
<feature type="domain" description="Response regulatory" evidence="3">
    <location>
        <begin position="5"/>
        <end position="120"/>
    </location>
</feature>
<dbReference type="Proteomes" id="UP000249842">
    <property type="component" value="Unassembled WGS sequence"/>
</dbReference>
<dbReference type="Pfam" id="PF00072">
    <property type="entry name" value="Response_reg"/>
    <property type="match status" value="1"/>
</dbReference>
<evidence type="ECO:0000313" key="4">
    <source>
        <dbReference type="EMBL" id="RAK61515.1"/>
    </source>
</evidence>
<evidence type="ECO:0000256" key="1">
    <source>
        <dbReference type="ARBA" id="ARBA00022553"/>
    </source>
</evidence>
<keyword evidence="5" id="KW-1185">Reference proteome</keyword>
<dbReference type="OrthoDB" id="7060229at2"/>
<protein>
    <submittedName>
        <fullName evidence="4">Response regulator</fullName>
    </submittedName>
</protein>
<dbReference type="SUPFAM" id="SSF52172">
    <property type="entry name" value="CheY-like"/>
    <property type="match status" value="1"/>
</dbReference>
<organism evidence="4 5">
    <name type="scientific">Phenylobacterium hankyongense</name>
    <dbReference type="NCBI Taxonomy" id="1813876"/>
    <lineage>
        <taxon>Bacteria</taxon>
        <taxon>Pseudomonadati</taxon>
        <taxon>Pseudomonadota</taxon>
        <taxon>Alphaproteobacteria</taxon>
        <taxon>Caulobacterales</taxon>
        <taxon>Caulobacteraceae</taxon>
        <taxon>Phenylobacterium</taxon>
    </lineage>
</organism>
<evidence type="ECO:0000259" key="3">
    <source>
        <dbReference type="PROSITE" id="PS50110"/>
    </source>
</evidence>
<dbReference type="InterPro" id="IPR011006">
    <property type="entry name" value="CheY-like_superfamily"/>
</dbReference>
<dbReference type="Gene3D" id="3.40.50.2300">
    <property type="match status" value="1"/>
</dbReference>
<dbReference type="EMBL" id="QFYP01000001">
    <property type="protein sequence ID" value="RAK61515.1"/>
    <property type="molecule type" value="Genomic_DNA"/>
</dbReference>
<comment type="caution">
    <text evidence="4">The sequence shown here is derived from an EMBL/GenBank/DDBJ whole genome shotgun (WGS) entry which is preliminary data.</text>
</comment>
<reference evidence="5" key="1">
    <citation type="submission" date="2018-05" db="EMBL/GenBank/DDBJ databases">
        <authorList>
            <person name="Li X."/>
        </authorList>
    </citation>
    <scope>NUCLEOTIDE SEQUENCE [LARGE SCALE GENOMIC DNA]</scope>
    <source>
        <strain evidence="5">HKS-05</strain>
    </source>
</reference>
<dbReference type="InterPro" id="IPR050595">
    <property type="entry name" value="Bact_response_regulator"/>
</dbReference>
<keyword evidence="1 2" id="KW-0597">Phosphoprotein</keyword>
<feature type="modified residue" description="4-aspartylphosphate" evidence="2">
    <location>
        <position position="55"/>
    </location>
</feature>
<dbReference type="InterPro" id="IPR001789">
    <property type="entry name" value="Sig_transdc_resp-reg_receiver"/>
</dbReference>
<dbReference type="PANTHER" id="PTHR44591:SF21">
    <property type="entry name" value="TWO-COMPONENT RESPONSE REGULATOR"/>
    <property type="match status" value="1"/>
</dbReference>
<dbReference type="AlphaFoldDB" id="A0A328B4M0"/>
<evidence type="ECO:0000256" key="2">
    <source>
        <dbReference type="PROSITE-ProRule" id="PRU00169"/>
    </source>
</evidence>
<evidence type="ECO:0000313" key="5">
    <source>
        <dbReference type="Proteomes" id="UP000249842"/>
    </source>
</evidence>
<dbReference type="PANTHER" id="PTHR44591">
    <property type="entry name" value="STRESS RESPONSE REGULATOR PROTEIN 1"/>
    <property type="match status" value="1"/>
</dbReference>
<name>A0A328B4M0_9CAUL</name>
<accession>A0A328B4M0</accession>
<dbReference type="PROSITE" id="PS50110">
    <property type="entry name" value="RESPONSE_REGULATORY"/>
    <property type="match status" value="1"/>
</dbReference>
<proteinExistence type="predicted"/>